<evidence type="ECO:0000313" key="3">
    <source>
        <dbReference type="Proteomes" id="UP001610334"/>
    </source>
</evidence>
<proteinExistence type="predicted"/>
<gene>
    <name evidence="2" type="ORF">BJX63DRAFT_438830</name>
</gene>
<dbReference type="EMBL" id="JBFXLT010000433">
    <property type="protein sequence ID" value="KAL2801495.1"/>
    <property type="molecule type" value="Genomic_DNA"/>
</dbReference>
<organism evidence="2 3">
    <name type="scientific">Aspergillus granulosus</name>
    <dbReference type="NCBI Taxonomy" id="176169"/>
    <lineage>
        <taxon>Eukaryota</taxon>
        <taxon>Fungi</taxon>
        <taxon>Dikarya</taxon>
        <taxon>Ascomycota</taxon>
        <taxon>Pezizomycotina</taxon>
        <taxon>Eurotiomycetes</taxon>
        <taxon>Eurotiomycetidae</taxon>
        <taxon>Eurotiales</taxon>
        <taxon>Aspergillaceae</taxon>
        <taxon>Aspergillus</taxon>
        <taxon>Aspergillus subgen. Nidulantes</taxon>
    </lineage>
</organism>
<dbReference type="SUPFAM" id="SSF53098">
    <property type="entry name" value="Ribonuclease H-like"/>
    <property type="match status" value="1"/>
</dbReference>
<name>A0ABR4GSR0_9EURO</name>
<keyword evidence="3" id="KW-1185">Reference proteome</keyword>
<evidence type="ECO:0000256" key="1">
    <source>
        <dbReference type="SAM" id="MobiDB-lite"/>
    </source>
</evidence>
<feature type="compositionally biased region" description="Acidic residues" evidence="1">
    <location>
        <begin position="178"/>
        <end position="194"/>
    </location>
</feature>
<reference evidence="2 3" key="1">
    <citation type="submission" date="2024-07" db="EMBL/GenBank/DDBJ databases">
        <title>Section-level genome sequencing and comparative genomics of Aspergillus sections Usti and Cavernicolus.</title>
        <authorList>
            <consortium name="Lawrence Berkeley National Laboratory"/>
            <person name="Nybo J.L."/>
            <person name="Vesth T.C."/>
            <person name="Theobald S."/>
            <person name="Frisvad J.C."/>
            <person name="Larsen T.O."/>
            <person name="Kjaerboelling I."/>
            <person name="Rothschild-Mancinelli K."/>
            <person name="Lyhne E.K."/>
            <person name="Kogle M.E."/>
            <person name="Barry K."/>
            <person name="Clum A."/>
            <person name="Na H."/>
            <person name="Ledsgaard L."/>
            <person name="Lin J."/>
            <person name="Lipzen A."/>
            <person name="Kuo A."/>
            <person name="Riley R."/>
            <person name="Mondo S."/>
            <person name="Labutti K."/>
            <person name="Haridas S."/>
            <person name="Pangalinan J."/>
            <person name="Salamov A.A."/>
            <person name="Simmons B.A."/>
            <person name="Magnuson J.K."/>
            <person name="Chen J."/>
            <person name="Drula E."/>
            <person name="Henrissat B."/>
            <person name="Wiebenga A."/>
            <person name="Lubbers R.J."/>
            <person name="Gomes A.C."/>
            <person name="Makela M.R."/>
            <person name="Stajich J."/>
            <person name="Grigoriev I.V."/>
            <person name="Mortensen U.H."/>
            <person name="De Vries R.P."/>
            <person name="Baker S.E."/>
            <person name="Andersen M.R."/>
        </authorList>
    </citation>
    <scope>NUCLEOTIDE SEQUENCE [LARGE SCALE GENOMIC DNA]</scope>
    <source>
        <strain evidence="2 3">CBS 588.65</strain>
    </source>
</reference>
<dbReference type="Proteomes" id="UP001610334">
    <property type="component" value="Unassembled WGS sequence"/>
</dbReference>
<evidence type="ECO:0000313" key="2">
    <source>
        <dbReference type="EMBL" id="KAL2801495.1"/>
    </source>
</evidence>
<comment type="caution">
    <text evidence="2">The sequence shown here is derived from an EMBL/GenBank/DDBJ whole genome shotgun (WGS) entry which is preliminary data.</text>
</comment>
<dbReference type="InterPro" id="IPR012337">
    <property type="entry name" value="RNaseH-like_sf"/>
</dbReference>
<sequence>MSKLEKFKNSAWLGDNVDWYLEYRTVFEKVFHFYRQQNPAINAPSAASSALSGLDKAFYNILKRQKLSPSAATFKELKAYLDIKGTTGDFLTVATNGVSVKYLFNSSWNICYYCRSHLYPETIKALMLQMCTNRFTIDKEYQDILDNLTPDSITFTAEDQEDNKPITTFYISKNKDIDDLEDDPEDGSLLETEDPALPQSVDIT</sequence>
<feature type="region of interest" description="Disordered" evidence="1">
    <location>
        <begin position="175"/>
        <end position="204"/>
    </location>
</feature>
<protein>
    <submittedName>
        <fullName evidence="2">Uncharacterized protein</fullName>
    </submittedName>
</protein>
<accession>A0ABR4GSR0</accession>